<dbReference type="InterPro" id="IPR003594">
    <property type="entry name" value="HATPase_dom"/>
</dbReference>
<dbReference type="SUPFAM" id="SSF55874">
    <property type="entry name" value="ATPase domain of HSP90 chaperone/DNA topoisomerase II/histidine kinase"/>
    <property type="match status" value="1"/>
</dbReference>
<name>A0A2U1FQ34_9PSEU</name>
<dbReference type="EC" id="2.7.13.3" evidence="2"/>
<dbReference type="InterPro" id="IPR011712">
    <property type="entry name" value="Sig_transdc_His_kin_sub3_dim/P"/>
</dbReference>
<dbReference type="OrthoDB" id="3217947at2"/>
<evidence type="ECO:0000313" key="13">
    <source>
        <dbReference type="EMBL" id="PVZ14180.1"/>
    </source>
</evidence>
<evidence type="ECO:0000256" key="11">
    <source>
        <dbReference type="SAM" id="Phobius"/>
    </source>
</evidence>
<keyword evidence="11" id="KW-0812">Transmembrane</keyword>
<keyword evidence="11" id="KW-0472">Membrane</keyword>
<dbReference type="Pfam" id="PF07730">
    <property type="entry name" value="HisKA_3"/>
    <property type="match status" value="1"/>
</dbReference>
<keyword evidence="7" id="KW-0067">ATP-binding</keyword>
<dbReference type="PANTHER" id="PTHR24421">
    <property type="entry name" value="NITRATE/NITRITE SENSOR PROTEIN NARX-RELATED"/>
    <property type="match status" value="1"/>
</dbReference>
<feature type="transmembrane region" description="Helical" evidence="11">
    <location>
        <begin position="187"/>
        <end position="207"/>
    </location>
</feature>
<keyword evidence="3" id="KW-0597">Phosphoprotein</keyword>
<protein>
    <recommendedName>
        <fullName evidence="2">histidine kinase</fullName>
        <ecNumber evidence="2">2.7.13.3</ecNumber>
    </recommendedName>
</protein>
<evidence type="ECO:0000256" key="1">
    <source>
        <dbReference type="ARBA" id="ARBA00000085"/>
    </source>
</evidence>
<feature type="region of interest" description="Disordered" evidence="10">
    <location>
        <begin position="722"/>
        <end position="752"/>
    </location>
</feature>
<dbReference type="GO" id="GO:0016020">
    <property type="term" value="C:membrane"/>
    <property type="evidence" value="ECO:0007669"/>
    <property type="project" value="InterPro"/>
</dbReference>
<organism evidence="13 14">
    <name type="scientific">Actinomycetospora cinnamomea</name>
    <dbReference type="NCBI Taxonomy" id="663609"/>
    <lineage>
        <taxon>Bacteria</taxon>
        <taxon>Bacillati</taxon>
        <taxon>Actinomycetota</taxon>
        <taxon>Actinomycetes</taxon>
        <taxon>Pseudonocardiales</taxon>
        <taxon>Pseudonocardiaceae</taxon>
        <taxon>Actinomycetospora</taxon>
    </lineage>
</organism>
<feature type="transmembrane region" description="Helical" evidence="11">
    <location>
        <begin position="244"/>
        <end position="270"/>
    </location>
</feature>
<dbReference type="GO" id="GO:0000155">
    <property type="term" value="F:phosphorelay sensor kinase activity"/>
    <property type="evidence" value="ECO:0007669"/>
    <property type="project" value="InterPro"/>
</dbReference>
<dbReference type="Proteomes" id="UP000245639">
    <property type="component" value="Unassembled WGS sequence"/>
</dbReference>
<dbReference type="InterPro" id="IPR005467">
    <property type="entry name" value="His_kinase_dom"/>
</dbReference>
<feature type="region of interest" description="Disordered" evidence="10">
    <location>
        <begin position="788"/>
        <end position="817"/>
    </location>
</feature>
<keyword evidence="8" id="KW-0902">Two-component regulatory system</keyword>
<comment type="catalytic activity">
    <reaction evidence="1">
        <text>ATP + protein L-histidine = ADP + protein N-phospho-L-histidine.</text>
        <dbReference type="EC" id="2.7.13.3"/>
    </reaction>
</comment>
<accession>A0A2U1FQ34</accession>
<dbReference type="SMART" id="SM00387">
    <property type="entry name" value="HATPase_c"/>
    <property type="match status" value="1"/>
</dbReference>
<evidence type="ECO:0000256" key="5">
    <source>
        <dbReference type="ARBA" id="ARBA00022741"/>
    </source>
</evidence>
<keyword evidence="11" id="KW-1133">Transmembrane helix</keyword>
<feature type="transmembrane region" description="Helical" evidence="11">
    <location>
        <begin position="91"/>
        <end position="109"/>
    </location>
</feature>
<keyword evidence="14" id="KW-1185">Reference proteome</keyword>
<keyword evidence="4" id="KW-0808">Transferase</keyword>
<evidence type="ECO:0000256" key="10">
    <source>
        <dbReference type="SAM" id="MobiDB-lite"/>
    </source>
</evidence>
<evidence type="ECO:0000256" key="3">
    <source>
        <dbReference type="ARBA" id="ARBA00022553"/>
    </source>
</evidence>
<feature type="compositionally biased region" description="Low complexity" evidence="10">
    <location>
        <begin position="788"/>
        <end position="805"/>
    </location>
</feature>
<dbReference type="Gene3D" id="3.30.565.10">
    <property type="entry name" value="Histidine kinase-like ATPase, C-terminal domain"/>
    <property type="match status" value="1"/>
</dbReference>
<dbReference type="CDD" id="cd16917">
    <property type="entry name" value="HATPase_UhpB-NarQ-NarX-like"/>
    <property type="match status" value="1"/>
</dbReference>
<feature type="transmembrane region" description="Helical" evidence="11">
    <location>
        <begin position="31"/>
        <end position="56"/>
    </location>
</feature>
<dbReference type="Gene3D" id="1.20.5.1930">
    <property type="match status" value="1"/>
</dbReference>
<feature type="domain" description="Histidine kinase" evidence="12">
    <location>
        <begin position="657"/>
        <end position="738"/>
    </location>
</feature>
<dbReference type="RefSeq" id="WP_133251783.1">
    <property type="nucleotide sequence ID" value="NZ_QEKW01000001.1"/>
</dbReference>
<dbReference type="GO" id="GO:0005524">
    <property type="term" value="F:ATP binding"/>
    <property type="evidence" value="ECO:0007669"/>
    <property type="project" value="UniProtKB-KW"/>
</dbReference>
<evidence type="ECO:0000256" key="6">
    <source>
        <dbReference type="ARBA" id="ARBA00022777"/>
    </source>
</evidence>
<evidence type="ECO:0000256" key="8">
    <source>
        <dbReference type="ARBA" id="ARBA00023012"/>
    </source>
</evidence>
<dbReference type="EMBL" id="QEKW01000001">
    <property type="protein sequence ID" value="PVZ14180.1"/>
    <property type="molecule type" value="Genomic_DNA"/>
</dbReference>
<feature type="coiled-coil region" evidence="9">
    <location>
        <begin position="568"/>
        <end position="595"/>
    </location>
</feature>
<keyword evidence="5" id="KW-0547">Nucleotide-binding</keyword>
<reference evidence="13 14" key="1">
    <citation type="submission" date="2018-04" db="EMBL/GenBank/DDBJ databases">
        <title>Genomic Encyclopedia of Type Strains, Phase IV (KMG-IV): sequencing the most valuable type-strain genomes for metagenomic binning, comparative biology and taxonomic classification.</title>
        <authorList>
            <person name="Goeker M."/>
        </authorList>
    </citation>
    <scope>NUCLEOTIDE SEQUENCE [LARGE SCALE GENOMIC DNA]</scope>
    <source>
        <strain evidence="13 14">DSM 45771</strain>
    </source>
</reference>
<dbReference type="Pfam" id="PF02518">
    <property type="entry name" value="HATPase_c"/>
    <property type="match status" value="1"/>
</dbReference>
<feature type="transmembrane region" description="Helical" evidence="11">
    <location>
        <begin position="116"/>
        <end position="137"/>
    </location>
</feature>
<evidence type="ECO:0000313" key="14">
    <source>
        <dbReference type="Proteomes" id="UP000245639"/>
    </source>
</evidence>
<feature type="transmembrane region" description="Helical" evidence="11">
    <location>
        <begin position="299"/>
        <end position="319"/>
    </location>
</feature>
<comment type="caution">
    <text evidence="13">The sequence shown here is derived from an EMBL/GenBank/DDBJ whole genome shotgun (WGS) entry which is preliminary data.</text>
</comment>
<proteinExistence type="predicted"/>
<keyword evidence="6 13" id="KW-0418">Kinase</keyword>
<feature type="transmembrane region" description="Helical" evidence="11">
    <location>
        <begin position="213"/>
        <end position="232"/>
    </location>
</feature>
<dbReference type="GO" id="GO:0046983">
    <property type="term" value="F:protein dimerization activity"/>
    <property type="evidence" value="ECO:0007669"/>
    <property type="project" value="InterPro"/>
</dbReference>
<dbReference type="PROSITE" id="PS50109">
    <property type="entry name" value="HIS_KIN"/>
    <property type="match status" value="1"/>
</dbReference>
<feature type="transmembrane region" description="Helical" evidence="11">
    <location>
        <begin position="331"/>
        <end position="353"/>
    </location>
</feature>
<dbReference type="PANTHER" id="PTHR24421:SF10">
    <property type="entry name" value="NITRATE_NITRITE SENSOR PROTEIN NARQ"/>
    <property type="match status" value="1"/>
</dbReference>
<evidence type="ECO:0000259" key="12">
    <source>
        <dbReference type="PROSITE" id="PS50109"/>
    </source>
</evidence>
<dbReference type="InterPro" id="IPR050482">
    <property type="entry name" value="Sensor_HK_TwoCompSys"/>
</dbReference>
<evidence type="ECO:0000256" key="2">
    <source>
        <dbReference type="ARBA" id="ARBA00012438"/>
    </source>
</evidence>
<sequence>MTGTLAATPRVTGGDARAAARPDDAGRGWVAAWWVVLAACAVLTLVWLVLGALVALAAHVPAIGAAVAGAEGTWSAGIVEAAALGEPAGQAVLDYLASAVNLAVAVVLWRRGGRTWTVRLLILAMIGSAGAFNLQAHAATLVVRRGSGLEIGELHQILLHGVASAAYVGALLLFPAGVAAARGGQRLLVGLAGIALFAAGVGTALLPHTVSCVVFFGFGVPLVGALGVSRHLRAGATPERRDQARLLATVLTGVLVTATVLALLTAVMAASGQPGLTLDDPTARHSGAGGGGGGEPTALLFWFARFSAAALALAVLAAYRPRLRASADRLHRALTVVVVVVAVGGTVALLATLAGRGPAGWVLGAAGGAAVYVAVSSRVDRVVERLLHGRRPTPYRVLLEVAEVSRTAAAGGDLDRLPEAVGRHLGARTVQLTARRPGLRPRTYRWRRSDAGDTAPADELVTFPVRHGTEEIGALSVDAEAVAGGSERHQLLADVADSLGAVLQAYRVEIELERQLRAAVSHGEQIATSRREAVAESDGERRAIERNLHDGAQHHLVSLRLSLGLVEHQVAAGKLDAARERLAQLAEQVDTAEAVLAETATGVSSATLADRGLVETLRQEVAGPDSTVTVDATGVPPGRRYGADVESAVYFCCLESVNNARKHAPGARVTVTLAEADGALRFAVRDEGPGFTPDPSAAGGGRGVRNVTTRVAAVGGTVALRSAPGAGTTVEGSIPLPDRAPATEDPDTDDPDTVVLAVPAVAAARDAPAASQAARDALAPSGSLAAGAARDAPAASQAARDALAPDTPPPASEPSEPSALLDAVRALVAGLERPPPVAMRLAAIADELNGPGPGTVRARRALDALDALGRAGVAGPAWSRRVLYETERTRLAGARETAQADLADALRRRAVVLPGGEQEAAERLTGPGPARARLGLASEASDGDVRRAAEEQLGVWRARATHPASTRTVRDAALVLAGVCEALLAET</sequence>
<gene>
    <name evidence="13" type="ORF">C8D89_10144</name>
</gene>
<keyword evidence="9" id="KW-0175">Coiled coil</keyword>
<dbReference type="InterPro" id="IPR036890">
    <property type="entry name" value="HATPase_C_sf"/>
</dbReference>
<evidence type="ECO:0000256" key="9">
    <source>
        <dbReference type="SAM" id="Coils"/>
    </source>
</evidence>
<feature type="transmembrane region" description="Helical" evidence="11">
    <location>
        <begin position="157"/>
        <end position="180"/>
    </location>
</feature>
<evidence type="ECO:0000256" key="4">
    <source>
        <dbReference type="ARBA" id="ARBA00022679"/>
    </source>
</evidence>
<dbReference type="AlphaFoldDB" id="A0A2U1FQ34"/>
<evidence type="ECO:0000256" key="7">
    <source>
        <dbReference type="ARBA" id="ARBA00022840"/>
    </source>
</evidence>